<dbReference type="PANTHER" id="PTHR43673">
    <property type="entry name" value="NAD(P)H NITROREDUCTASE YDGI-RELATED"/>
    <property type="match status" value="1"/>
</dbReference>
<dbReference type="STRING" id="926561.GCA_000379025_03118"/>
<comment type="similarity">
    <text evidence="1">Belongs to the nitroreductase family.</text>
</comment>
<dbReference type="GO" id="GO:0016491">
    <property type="term" value="F:oxidoreductase activity"/>
    <property type="evidence" value="ECO:0007669"/>
    <property type="project" value="UniProtKB-KW"/>
</dbReference>
<evidence type="ECO:0000313" key="5">
    <source>
        <dbReference type="Proteomes" id="UP000295832"/>
    </source>
</evidence>
<dbReference type="InterPro" id="IPR000415">
    <property type="entry name" value="Nitroreductase-like"/>
</dbReference>
<protein>
    <submittedName>
        <fullName evidence="4">Nitroreductase</fullName>
    </submittedName>
</protein>
<dbReference type="AlphaFoldDB" id="A0A4R8H5Y4"/>
<dbReference type="Pfam" id="PF00881">
    <property type="entry name" value="Nitroreductase"/>
    <property type="match status" value="1"/>
</dbReference>
<sequence>MVKDCIQVIKDRVSTRSYLSKEVPEDLLLEVVNAGHLAVSAGNLQPWEFYIVNNKSKIEKLARLSKQSWVLEAPTVIVACADPHISAMKYGEKGEKIYVVQDTAAAVENILLAAEAYGLASCWVGGFDEIKVKELLDIKDDLIAMAMITIGYPKGKIKESRPQRALEDILTIIN</sequence>
<evidence type="ECO:0000256" key="1">
    <source>
        <dbReference type="ARBA" id="ARBA00007118"/>
    </source>
</evidence>
<dbReference type="Proteomes" id="UP000295832">
    <property type="component" value="Unassembled WGS sequence"/>
</dbReference>
<reference evidence="4 5" key="1">
    <citation type="submission" date="2019-03" db="EMBL/GenBank/DDBJ databases">
        <title>Subsurface microbial communities from deep shales in Ohio and West Virginia, USA.</title>
        <authorList>
            <person name="Wrighton K."/>
        </authorList>
    </citation>
    <scope>NUCLEOTIDE SEQUENCE [LARGE SCALE GENOMIC DNA]</scope>
    <source>
        <strain evidence="4 5">MSL 6dP</strain>
    </source>
</reference>
<feature type="domain" description="Nitroreductase" evidence="3">
    <location>
        <begin position="64"/>
        <end position="152"/>
    </location>
</feature>
<organism evidence="4 5">
    <name type="scientific">Orenia marismortui</name>
    <dbReference type="NCBI Taxonomy" id="46469"/>
    <lineage>
        <taxon>Bacteria</taxon>
        <taxon>Bacillati</taxon>
        <taxon>Bacillota</taxon>
        <taxon>Clostridia</taxon>
        <taxon>Halanaerobiales</taxon>
        <taxon>Halobacteroidaceae</taxon>
        <taxon>Orenia</taxon>
    </lineage>
</organism>
<proteinExistence type="inferred from homology"/>
<gene>
    <name evidence="4" type="ORF">C7959_105116</name>
</gene>
<dbReference type="Gene3D" id="3.40.109.10">
    <property type="entry name" value="NADH Oxidase"/>
    <property type="match status" value="1"/>
</dbReference>
<dbReference type="EMBL" id="SOEG01000005">
    <property type="protein sequence ID" value="TDX52760.1"/>
    <property type="molecule type" value="Genomic_DNA"/>
</dbReference>
<name>A0A4R8H5Y4_9FIRM</name>
<accession>A0A4R8H5Y4</accession>
<dbReference type="RefSeq" id="WP_166667897.1">
    <property type="nucleotide sequence ID" value="NZ_SOEG01000005.1"/>
</dbReference>
<evidence type="ECO:0000256" key="2">
    <source>
        <dbReference type="ARBA" id="ARBA00023002"/>
    </source>
</evidence>
<dbReference type="PANTHER" id="PTHR43673:SF10">
    <property type="entry name" value="NADH DEHYDROGENASE_NAD(P)H NITROREDUCTASE XCC3605-RELATED"/>
    <property type="match status" value="1"/>
</dbReference>
<dbReference type="SUPFAM" id="SSF55469">
    <property type="entry name" value="FMN-dependent nitroreductase-like"/>
    <property type="match status" value="1"/>
</dbReference>
<keyword evidence="2" id="KW-0560">Oxidoreductase</keyword>
<dbReference type="InterPro" id="IPR029479">
    <property type="entry name" value="Nitroreductase"/>
</dbReference>
<comment type="caution">
    <text evidence="4">The sequence shown here is derived from an EMBL/GenBank/DDBJ whole genome shotgun (WGS) entry which is preliminary data.</text>
</comment>
<keyword evidence="5" id="KW-1185">Reference proteome</keyword>
<evidence type="ECO:0000313" key="4">
    <source>
        <dbReference type="EMBL" id="TDX52760.1"/>
    </source>
</evidence>
<evidence type="ECO:0000259" key="3">
    <source>
        <dbReference type="Pfam" id="PF00881"/>
    </source>
</evidence>